<dbReference type="EMBL" id="JANBUP010000781">
    <property type="protein sequence ID" value="KAJ2810181.1"/>
    <property type="molecule type" value="Genomic_DNA"/>
</dbReference>
<proteinExistence type="predicted"/>
<accession>A0ACC1LJS1</accession>
<evidence type="ECO:0000313" key="1">
    <source>
        <dbReference type="EMBL" id="KAJ2810181.1"/>
    </source>
</evidence>
<keyword evidence="2" id="KW-1185">Reference proteome</keyword>
<sequence>MNQIVLSVVEVVPREGSVAAVNGTKPPPANLHGVLGDWAVVGYGINICSIVFSAIVILTTIVLVFRNRSLIARPSMRISTSIAVCDMVYSVCQMFIFNNGYMEKLTEVRLRVMLWIMSGSSVAFVFLSSCMGIQLLLTVLTRNSHWAGIIQPYYEITSFFLAFLITHPYLYVFQAVMWIPSAQVFYLKDEIDTSRRNLWVIQWMWIFMGIVFLFFIAIFTYLKMSQVWREASATHGAPEKLDLLDTATLNALSEERKKYIRSVTLRVTCYPIIPIVTQTLLVVGNLLAAPPYWLFVLSNVLPSTQGTLNFIVYCLNPALDVYRKSLFTRLRGTRKKKVEKFDRLSDSESTRHLPSPSLPSSAYSAQKDDYTYV</sequence>
<evidence type="ECO:0000313" key="2">
    <source>
        <dbReference type="Proteomes" id="UP001140096"/>
    </source>
</evidence>
<organism evidence="1 2">
    <name type="scientific">Coemansia furcata</name>
    <dbReference type="NCBI Taxonomy" id="417177"/>
    <lineage>
        <taxon>Eukaryota</taxon>
        <taxon>Fungi</taxon>
        <taxon>Fungi incertae sedis</taxon>
        <taxon>Zoopagomycota</taxon>
        <taxon>Kickxellomycotina</taxon>
        <taxon>Kickxellomycetes</taxon>
        <taxon>Kickxellales</taxon>
        <taxon>Kickxellaceae</taxon>
        <taxon>Coemansia</taxon>
    </lineage>
</organism>
<gene>
    <name evidence="1" type="ORF">H4S07_002816</name>
</gene>
<protein>
    <submittedName>
        <fullName evidence="1">Uncharacterized protein</fullName>
    </submittedName>
</protein>
<reference evidence="1" key="1">
    <citation type="submission" date="2022-07" db="EMBL/GenBank/DDBJ databases">
        <title>Phylogenomic reconstructions and comparative analyses of Kickxellomycotina fungi.</title>
        <authorList>
            <person name="Reynolds N.K."/>
            <person name="Stajich J.E."/>
            <person name="Barry K."/>
            <person name="Grigoriev I.V."/>
            <person name="Crous P."/>
            <person name="Smith M.E."/>
        </authorList>
    </citation>
    <scope>NUCLEOTIDE SEQUENCE</scope>
    <source>
        <strain evidence="1">CBS 102833</strain>
    </source>
</reference>
<name>A0ACC1LJS1_9FUNG</name>
<dbReference type="Proteomes" id="UP001140096">
    <property type="component" value="Unassembled WGS sequence"/>
</dbReference>
<comment type="caution">
    <text evidence="1">The sequence shown here is derived from an EMBL/GenBank/DDBJ whole genome shotgun (WGS) entry which is preliminary data.</text>
</comment>